<keyword evidence="2" id="KW-1185">Reference proteome</keyword>
<proteinExistence type="predicted"/>
<name>A0A284R1N2_ARMOS</name>
<evidence type="ECO:0000313" key="2">
    <source>
        <dbReference type="Proteomes" id="UP000219338"/>
    </source>
</evidence>
<sequence length="279" mass="31334">MSRSLLNRTLPESQAHFPDFWFPRLIVSWRCASAGVCESPGSRVRIFPRQFEGAELVTDKNAGPFITLTEYWRDPGIESSRKGDPPTAPLDVLVVRYFCGCGLATIRSVRVPIFFRGHHAIEVVATSANNPVFTEPPRWKATISMDNFRVPTSVLRFSHVLLWGYPMPSAHGTENRREEGVHVKADIALQSVTGSHPSQWQADTQGAAPFGPHRHDVRRAEELQAKFSALKIIVDYRVLENHDEWKQDIRCQISAATAASLTKIAVVEIRTLRGTTEKH</sequence>
<dbReference type="AlphaFoldDB" id="A0A284R1N2"/>
<organism evidence="1 2">
    <name type="scientific">Armillaria ostoyae</name>
    <name type="common">Armillaria root rot fungus</name>
    <dbReference type="NCBI Taxonomy" id="47428"/>
    <lineage>
        <taxon>Eukaryota</taxon>
        <taxon>Fungi</taxon>
        <taxon>Dikarya</taxon>
        <taxon>Basidiomycota</taxon>
        <taxon>Agaricomycotina</taxon>
        <taxon>Agaricomycetes</taxon>
        <taxon>Agaricomycetidae</taxon>
        <taxon>Agaricales</taxon>
        <taxon>Marasmiineae</taxon>
        <taxon>Physalacriaceae</taxon>
        <taxon>Armillaria</taxon>
    </lineage>
</organism>
<accession>A0A284R1N2</accession>
<evidence type="ECO:0000313" key="1">
    <source>
        <dbReference type="EMBL" id="SJL02621.1"/>
    </source>
</evidence>
<dbReference type="EMBL" id="FUEG01000003">
    <property type="protein sequence ID" value="SJL02621.1"/>
    <property type="molecule type" value="Genomic_DNA"/>
</dbReference>
<gene>
    <name evidence="1" type="ORF">ARMOST_05953</name>
</gene>
<protein>
    <submittedName>
        <fullName evidence="1">Uncharacterized protein</fullName>
    </submittedName>
</protein>
<dbReference type="OrthoDB" id="10387215at2759"/>
<reference evidence="2" key="1">
    <citation type="journal article" date="2017" name="Nat. Ecol. Evol.">
        <title>Genome expansion and lineage-specific genetic innovations in the forest pathogenic fungi Armillaria.</title>
        <authorList>
            <person name="Sipos G."/>
            <person name="Prasanna A.N."/>
            <person name="Walter M.C."/>
            <person name="O'Connor E."/>
            <person name="Balint B."/>
            <person name="Krizsan K."/>
            <person name="Kiss B."/>
            <person name="Hess J."/>
            <person name="Varga T."/>
            <person name="Slot J."/>
            <person name="Riley R."/>
            <person name="Boka B."/>
            <person name="Rigling D."/>
            <person name="Barry K."/>
            <person name="Lee J."/>
            <person name="Mihaltcheva S."/>
            <person name="LaButti K."/>
            <person name="Lipzen A."/>
            <person name="Waldron R."/>
            <person name="Moloney N.M."/>
            <person name="Sperisen C."/>
            <person name="Kredics L."/>
            <person name="Vagvoelgyi C."/>
            <person name="Patrignani A."/>
            <person name="Fitzpatrick D."/>
            <person name="Nagy I."/>
            <person name="Doyle S."/>
            <person name="Anderson J.B."/>
            <person name="Grigoriev I.V."/>
            <person name="Gueldener U."/>
            <person name="Muensterkoetter M."/>
            <person name="Nagy L.G."/>
        </authorList>
    </citation>
    <scope>NUCLEOTIDE SEQUENCE [LARGE SCALE GENOMIC DNA]</scope>
    <source>
        <strain evidence="2">C18/9</strain>
    </source>
</reference>
<dbReference type="Proteomes" id="UP000219338">
    <property type="component" value="Unassembled WGS sequence"/>
</dbReference>